<proteinExistence type="predicted"/>
<gene>
    <name evidence="8" type="ORF">BJ508DRAFT_210766</name>
</gene>
<keyword evidence="4" id="KW-0804">Transcription</keyword>
<comment type="subcellular location">
    <subcellularLocation>
        <location evidence="1">Nucleus</location>
    </subcellularLocation>
</comment>
<evidence type="ECO:0000256" key="1">
    <source>
        <dbReference type="ARBA" id="ARBA00004123"/>
    </source>
</evidence>
<dbReference type="PROSITE" id="PS00036">
    <property type="entry name" value="BZIP_BASIC"/>
    <property type="match status" value="1"/>
</dbReference>
<feature type="compositionally biased region" description="Polar residues" evidence="6">
    <location>
        <begin position="16"/>
        <end position="33"/>
    </location>
</feature>
<dbReference type="Proteomes" id="UP000275078">
    <property type="component" value="Unassembled WGS sequence"/>
</dbReference>
<dbReference type="Pfam" id="PF07716">
    <property type="entry name" value="bZIP_2"/>
    <property type="match status" value="1"/>
</dbReference>
<sequence>SPTSGMLHAGSKRKASTVSSDDGQSPMNYNNLEDASRIAAEEDKRRRNTAASARFRVKKKQREQALERTAKEMSEKVGKLEARINQLEMENKWLKNLITEKNGSNSKEEIAEMFASKFSSAQASLVKEKADASKQ</sequence>
<evidence type="ECO:0000313" key="9">
    <source>
        <dbReference type="Proteomes" id="UP000275078"/>
    </source>
</evidence>
<feature type="non-terminal residue" evidence="8">
    <location>
        <position position="1"/>
    </location>
</feature>
<evidence type="ECO:0000256" key="3">
    <source>
        <dbReference type="ARBA" id="ARBA00023125"/>
    </source>
</evidence>
<accession>A0A3N4I1C3</accession>
<dbReference type="PANTHER" id="PTHR13044">
    <property type="entry name" value="ACTIVATING TRANSCRIPTION FACTOR ATF 4/5"/>
    <property type="match status" value="1"/>
</dbReference>
<evidence type="ECO:0000259" key="7">
    <source>
        <dbReference type="PROSITE" id="PS50217"/>
    </source>
</evidence>
<dbReference type="InterPro" id="IPR046347">
    <property type="entry name" value="bZIP_sf"/>
</dbReference>
<name>A0A3N4I1C3_ASCIM</name>
<keyword evidence="3" id="KW-0238">DNA-binding</keyword>
<dbReference type="Gene3D" id="1.20.5.170">
    <property type="match status" value="1"/>
</dbReference>
<evidence type="ECO:0000256" key="6">
    <source>
        <dbReference type="SAM" id="MobiDB-lite"/>
    </source>
</evidence>
<evidence type="ECO:0000256" key="2">
    <source>
        <dbReference type="ARBA" id="ARBA00023015"/>
    </source>
</evidence>
<feature type="compositionally biased region" description="Basic and acidic residues" evidence="6">
    <location>
        <begin position="34"/>
        <end position="45"/>
    </location>
</feature>
<dbReference type="SUPFAM" id="SSF57959">
    <property type="entry name" value="Leucine zipper domain"/>
    <property type="match status" value="1"/>
</dbReference>
<dbReference type="AlphaFoldDB" id="A0A3N4I1C3"/>
<keyword evidence="2" id="KW-0805">Transcription regulation</keyword>
<dbReference type="InterPro" id="IPR004827">
    <property type="entry name" value="bZIP"/>
</dbReference>
<evidence type="ECO:0000313" key="8">
    <source>
        <dbReference type="EMBL" id="RPA79883.1"/>
    </source>
</evidence>
<dbReference type="GO" id="GO:0001228">
    <property type="term" value="F:DNA-binding transcription activator activity, RNA polymerase II-specific"/>
    <property type="evidence" value="ECO:0007669"/>
    <property type="project" value="TreeGrafter"/>
</dbReference>
<dbReference type="STRING" id="1160509.A0A3N4I1C3"/>
<evidence type="ECO:0000256" key="5">
    <source>
        <dbReference type="ARBA" id="ARBA00023242"/>
    </source>
</evidence>
<dbReference type="GO" id="GO:0000977">
    <property type="term" value="F:RNA polymerase II transcription regulatory region sequence-specific DNA binding"/>
    <property type="evidence" value="ECO:0007669"/>
    <property type="project" value="TreeGrafter"/>
</dbReference>
<dbReference type="PANTHER" id="PTHR13044:SF14">
    <property type="entry name" value="CRYPTOCEPHAL, ISOFORM A"/>
    <property type="match status" value="1"/>
</dbReference>
<dbReference type="SMART" id="SM00338">
    <property type="entry name" value="BRLZ"/>
    <property type="match status" value="1"/>
</dbReference>
<dbReference type="FunFam" id="1.20.5.170:FF:000075">
    <property type="entry name" value="BZIP transcription factor (MetR)"/>
    <property type="match status" value="1"/>
</dbReference>
<keyword evidence="5" id="KW-0539">Nucleus</keyword>
<organism evidence="8 9">
    <name type="scientific">Ascobolus immersus RN42</name>
    <dbReference type="NCBI Taxonomy" id="1160509"/>
    <lineage>
        <taxon>Eukaryota</taxon>
        <taxon>Fungi</taxon>
        <taxon>Dikarya</taxon>
        <taxon>Ascomycota</taxon>
        <taxon>Pezizomycotina</taxon>
        <taxon>Pezizomycetes</taxon>
        <taxon>Pezizales</taxon>
        <taxon>Ascobolaceae</taxon>
        <taxon>Ascobolus</taxon>
    </lineage>
</organism>
<dbReference type="CDD" id="cd14705">
    <property type="entry name" value="bZIP_Zip1"/>
    <property type="match status" value="1"/>
</dbReference>
<dbReference type="GO" id="GO:0005634">
    <property type="term" value="C:nucleus"/>
    <property type="evidence" value="ECO:0007669"/>
    <property type="project" value="UniProtKB-SubCell"/>
</dbReference>
<protein>
    <recommendedName>
        <fullName evidence="7">BZIP domain-containing protein</fullName>
    </recommendedName>
</protein>
<dbReference type="OrthoDB" id="1939598at2759"/>
<dbReference type="EMBL" id="ML119694">
    <property type="protein sequence ID" value="RPA79883.1"/>
    <property type="molecule type" value="Genomic_DNA"/>
</dbReference>
<dbReference type="PROSITE" id="PS50217">
    <property type="entry name" value="BZIP"/>
    <property type="match status" value="1"/>
</dbReference>
<evidence type="ECO:0000256" key="4">
    <source>
        <dbReference type="ARBA" id="ARBA00023163"/>
    </source>
</evidence>
<feature type="region of interest" description="Disordered" evidence="6">
    <location>
        <begin position="1"/>
        <end position="64"/>
    </location>
</feature>
<feature type="domain" description="BZIP" evidence="7">
    <location>
        <begin position="42"/>
        <end position="101"/>
    </location>
</feature>
<reference evidence="8 9" key="1">
    <citation type="journal article" date="2018" name="Nat. Ecol. Evol.">
        <title>Pezizomycetes genomes reveal the molecular basis of ectomycorrhizal truffle lifestyle.</title>
        <authorList>
            <person name="Murat C."/>
            <person name="Payen T."/>
            <person name="Noel B."/>
            <person name="Kuo A."/>
            <person name="Morin E."/>
            <person name="Chen J."/>
            <person name="Kohler A."/>
            <person name="Krizsan K."/>
            <person name="Balestrini R."/>
            <person name="Da Silva C."/>
            <person name="Montanini B."/>
            <person name="Hainaut M."/>
            <person name="Levati E."/>
            <person name="Barry K.W."/>
            <person name="Belfiori B."/>
            <person name="Cichocki N."/>
            <person name="Clum A."/>
            <person name="Dockter R.B."/>
            <person name="Fauchery L."/>
            <person name="Guy J."/>
            <person name="Iotti M."/>
            <person name="Le Tacon F."/>
            <person name="Lindquist E.A."/>
            <person name="Lipzen A."/>
            <person name="Malagnac F."/>
            <person name="Mello A."/>
            <person name="Molinier V."/>
            <person name="Miyauchi S."/>
            <person name="Poulain J."/>
            <person name="Riccioni C."/>
            <person name="Rubini A."/>
            <person name="Sitrit Y."/>
            <person name="Splivallo R."/>
            <person name="Traeger S."/>
            <person name="Wang M."/>
            <person name="Zifcakova L."/>
            <person name="Wipf D."/>
            <person name="Zambonelli A."/>
            <person name="Paolocci F."/>
            <person name="Nowrousian M."/>
            <person name="Ottonello S."/>
            <person name="Baldrian P."/>
            <person name="Spatafora J.W."/>
            <person name="Henrissat B."/>
            <person name="Nagy L.G."/>
            <person name="Aury J.M."/>
            <person name="Wincker P."/>
            <person name="Grigoriev I.V."/>
            <person name="Bonfante P."/>
            <person name="Martin F.M."/>
        </authorList>
    </citation>
    <scope>NUCLEOTIDE SEQUENCE [LARGE SCALE GENOMIC DNA]</scope>
    <source>
        <strain evidence="8 9">RN42</strain>
    </source>
</reference>
<keyword evidence="9" id="KW-1185">Reference proteome</keyword>